<reference evidence="2 3" key="1">
    <citation type="submission" date="2018-03" db="EMBL/GenBank/DDBJ databases">
        <authorList>
            <person name="Keele B.F."/>
        </authorList>
    </citation>
    <scope>NUCLEOTIDE SEQUENCE [LARGE SCALE GENOMIC DNA]</scope>
    <source>
        <strain evidence="2 3">1-11</strain>
    </source>
</reference>
<dbReference type="Proteomes" id="UP000241454">
    <property type="component" value="Chromosome"/>
</dbReference>
<dbReference type="EMBL" id="CP028341">
    <property type="protein sequence ID" value="AVT45326.1"/>
    <property type="molecule type" value="Genomic_DNA"/>
</dbReference>
<evidence type="ECO:0000256" key="1">
    <source>
        <dbReference type="SAM" id="MobiDB-lite"/>
    </source>
</evidence>
<feature type="compositionally biased region" description="Acidic residues" evidence="1">
    <location>
        <begin position="280"/>
        <end position="290"/>
    </location>
</feature>
<sequence>MDHPFPDDAYELRALLLSGMDGLMPPAEWHDACLTSGRLSSWTFANSILVSMQHRLETALHPGMPERPTLIASGAAWARAGRYAKPGTSGYRILKADETGGLTSGLVYDISQTDGTPYLNLAPAEPSLPSITTSMESMFGEFESDGKPLRVERGEASGRDCSTDGNVVLLDSTLDDAAAIRVMARELALIILADHEGTPDQSDFIARSASLMVCAAFGCATGGDLPDPAGSSGPSDLLPAGGAARSAARRIIAFCGRATGFRDGSLLAPGPVSAGGGPAMEDEPGEEMEPDQSPSIIMDNPVPAIDTTSFDIGGDIL</sequence>
<gene>
    <name evidence="2" type="ORF">C8077_04970</name>
</gene>
<accession>A0A2R4G3A8</accession>
<name>A0A2R4G3A8_BIFAD</name>
<evidence type="ECO:0000313" key="3">
    <source>
        <dbReference type="Proteomes" id="UP000241454"/>
    </source>
</evidence>
<feature type="region of interest" description="Disordered" evidence="1">
    <location>
        <begin position="266"/>
        <end position="303"/>
    </location>
</feature>
<evidence type="ECO:0000313" key="2">
    <source>
        <dbReference type="EMBL" id="AVT45326.1"/>
    </source>
</evidence>
<organism evidence="2 3">
    <name type="scientific">Bifidobacterium adolescentis</name>
    <dbReference type="NCBI Taxonomy" id="1680"/>
    <lineage>
        <taxon>Bacteria</taxon>
        <taxon>Bacillati</taxon>
        <taxon>Actinomycetota</taxon>
        <taxon>Actinomycetes</taxon>
        <taxon>Bifidobacteriales</taxon>
        <taxon>Bifidobacteriaceae</taxon>
        <taxon>Bifidobacterium</taxon>
    </lineage>
</organism>
<protein>
    <submittedName>
        <fullName evidence="2">Uncharacterized protein</fullName>
    </submittedName>
</protein>
<proteinExistence type="predicted"/>
<dbReference type="AlphaFoldDB" id="A0A2R4G3A8"/>
<dbReference type="RefSeq" id="WP_107646217.1">
    <property type="nucleotide sequence ID" value="NZ_CP028341.1"/>
</dbReference>